<keyword evidence="3" id="KW-1185">Reference proteome</keyword>
<evidence type="ECO:0000259" key="1">
    <source>
        <dbReference type="Pfam" id="PF13478"/>
    </source>
</evidence>
<comment type="caution">
    <text evidence="2">The sequence shown here is derived from an EMBL/GenBank/DDBJ whole genome shotgun (WGS) entry which is preliminary data.</text>
</comment>
<evidence type="ECO:0000313" key="2">
    <source>
        <dbReference type="EMBL" id="KAB2331597.1"/>
    </source>
</evidence>
<dbReference type="EMBL" id="WBOS01000011">
    <property type="protein sequence ID" value="KAB2331597.1"/>
    <property type="molecule type" value="Genomic_DNA"/>
</dbReference>
<dbReference type="Gene3D" id="3.40.50.720">
    <property type="entry name" value="NAD(P)-binding Rossmann-like Domain"/>
    <property type="match status" value="1"/>
</dbReference>
<protein>
    <recommendedName>
        <fullName evidence="1">XdhC Rossmann domain-containing protein</fullName>
    </recommendedName>
</protein>
<gene>
    <name evidence="2" type="ORF">F7731_18235</name>
</gene>
<accession>A0A6L3V1I0</accession>
<organism evidence="2 3">
    <name type="scientific">Cytobacillus depressus</name>
    <dbReference type="NCBI Taxonomy" id="1602942"/>
    <lineage>
        <taxon>Bacteria</taxon>
        <taxon>Bacillati</taxon>
        <taxon>Bacillota</taxon>
        <taxon>Bacilli</taxon>
        <taxon>Bacillales</taxon>
        <taxon>Bacillaceae</taxon>
        <taxon>Cytobacillus</taxon>
    </lineage>
</organism>
<dbReference type="Proteomes" id="UP000481030">
    <property type="component" value="Unassembled WGS sequence"/>
</dbReference>
<dbReference type="RefSeq" id="WP_151536230.1">
    <property type="nucleotide sequence ID" value="NZ_WBOS01000011.1"/>
</dbReference>
<reference evidence="2 3" key="1">
    <citation type="journal article" date="2016" name="Antonie Van Leeuwenhoek">
        <title>Bacillus depressus sp. nov., isolated from soil of a sunflower field.</title>
        <authorList>
            <person name="Wei X."/>
            <person name="Xin D."/>
            <person name="Xin Y."/>
            <person name="Zhang H."/>
            <person name="Wang T."/>
            <person name="Zhang J."/>
        </authorList>
    </citation>
    <scope>NUCLEOTIDE SEQUENCE [LARGE SCALE GENOMIC DNA]</scope>
    <source>
        <strain evidence="2 3">BZ1</strain>
    </source>
</reference>
<name>A0A6L3V1I0_9BACI</name>
<dbReference type="InterPro" id="IPR052698">
    <property type="entry name" value="MoCofactor_Util/Proc"/>
</dbReference>
<feature type="domain" description="XdhC Rossmann" evidence="1">
    <location>
        <begin position="97"/>
        <end position="240"/>
    </location>
</feature>
<dbReference type="Pfam" id="PF13478">
    <property type="entry name" value="XdhC_C"/>
    <property type="match status" value="1"/>
</dbReference>
<sequence>MNESLFDRLKNSLEQPKDVFLITITGHSNNLFIGEKALLWPNGDFFTESPLPAYFHSKIFESCEKLIRRKKTGLINFVFDGIEIECFAEYFPIPIHLIVAGAGHVCEPVVDMGKMLGFYVTVIDDRSEFANRRRFPHADEVCCQSYIEYFRHVKITDQSYILLLTRGHKYDVLSLQELLNRKEKAAYIGMIGSRRRISGVFNELLRDFPEDSLDCLYTPVGLDLGAETPAEIAVSIMAELLKVKNQTSGSSLSSQIREYAKLGFREGAAK</sequence>
<dbReference type="OrthoDB" id="9773039at2"/>
<proteinExistence type="predicted"/>
<dbReference type="PANTHER" id="PTHR30388">
    <property type="entry name" value="ALDEHYDE OXIDOREDUCTASE MOLYBDENUM COFACTOR ASSEMBLY PROTEIN"/>
    <property type="match status" value="1"/>
</dbReference>
<dbReference type="AlphaFoldDB" id="A0A6L3V1I0"/>
<evidence type="ECO:0000313" key="3">
    <source>
        <dbReference type="Proteomes" id="UP000481030"/>
    </source>
</evidence>
<dbReference type="PANTHER" id="PTHR30388:SF6">
    <property type="entry name" value="XANTHINE DEHYDROGENASE SUBUNIT A-RELATED"/>
    <property type="match status" value="1"/>
</dbReference>
<dbReference type="InterPro" id="IPR027051">
    <property type="entry name" value="XdhC_Rossmann_dom"/>
</dbReference>